<evidence type="ECO:0000313" key="1">
    <source>
        <dbReference type="EMBL" id="KAG1823588.1"/>
    </source>
</evidence>
<evidence type="ECO:0000313" key="2">
    <source>
        <dbReference type="Proteomes" id="UP000807769"/>
    </source>
</evidence>
<dbReference type="EMBL" id="JABBWG010000004">
    <property type="protein sequence ID" value="KAG1823588.1"/>
    <property type="molecule type" value="Genomic_DNA"/>
</dbReference>
<comment type="caution">
    <text evidence="1">The sequence shown here is derived from an EMBL/GenBank/DDBJ whole genome shotgun (WGS) entry which is preliminary data.</text>
</comment>
<dbReference type="AlphaFoldDB" id="A0A9P7JHU7"/>
<accession>A0A9P7JHU7</accession>
<dbReference type="GeneID" id="64633396"/>
<dbReference type="Proteomes" id="UP000807769">
    <property type="component" value="Unassembled WGS sequence"/>
</dbReference>
<sequence>MKPPLILGLNPSHCLGVPNCMTTDIMHLTGNLSDLLISLWHGTIDCAATDDVTMWDWAVLHDVEAWSAHGELVAQVGLFLPGSFDRKPRNIVEKLNTSYKTWEFQLYTFGLAPGLLYNVLPERYWRNYCKLVITIEHIQEAQTLLCNWEYEFELLYYRRRQDRIHFIHPCIHQTNHLVAETVHKGPPICYAQWTMEHTIGNLGQEIHQPSRPYANLSQEGVQHCQVNTLLSAIPELDEPSKGLPIGAIDSGDGFALLCKHDRYAFSPVGGVAQAILDYLGDGSTLPRIKHWAQLLLPNGQIARSVWRETLKLLDQTRMSCNVKIKYHREVWFGKVLYFTRLSVEAGLDDDRDWRWHDVALIQMYSHPDNDLLQLSSHTITSCSCLEDICVVSIKQILSVVVMIPHKPILPSGVMDEEG</sequence>
<gene>
    <name evidence="1" type="ORF">BJ212DRAFT_1476456</name>
</gene>
<name>A0A9P7JHU7_9AGAM</name>
<dbReference type="OrthoDB" id="2669721at2759"/>
<keyword evidence="2" id="KW-1185">Reference proteome</keyword>
<reference evidence="1" key="1">
    <citation type="journal article" date="2020" name="New Phytol.">
        <title>Comparative genomics reveals dynamic genome evolution in host specialist ectomycorrhizal fungi.</title>
        <authorList>
            <person name="Lofgren L.A."/>
            <person name="Nguyen N.H."/>
            <person name="Vilgalys R."/>
            <person name="Ruytinx J."/>
            <person name="Liao H.L."/>
            <person name="Branco S."/>
            <person name="Kuo A."/>
            <person name="LaButti K."/>
            <person name="Lipzen A."/>
            <person name="Andreopoulos W."/>
            <person name="Pangilinan J."/>
            <person name="Riley R."/>
            <person name="Hundley H."/>
            <person name="Na H."/>
            <person name="Barry K."/>
            <person name="Grigoriev I.V."/>
            <person name="Stajich J.E."/>
            <person name="Kennedy P.G."/>
        </authorList>
    </citation>
    <scope>NUCLEOTIDE SEQUENCE</scope>
    <source>
        <strain evidence="1">MN1</strain>
    </source>
</reference>
<protein>
    <submittedName>
        <fullName evidence="1">Uncharacterized protein</fullName>
    </submittedName>
</protein>
<dbReference type="RefSeq" id="XP_041197648.1">
    <property type="nucleotide sequence ID" value="XM_041339380.1"/>
</dbReference>
<proteinExistence type="predicted"/>
<organism evidence="1 2">
    <name type="scientific">Suillus subaureus</name>
    <dbReference type="NCBI Taxonomy" id="48587"/>
    <lineage>
        <taxon>Eukaryota</taxon>
        <taxon>Fungi</taxon>
        <taxon>Dikarya</taxon>
        <taxon>Basidiomycota</taxon>
        <taxon>Agaricomycotina</taxon>
        <taxon>Agaricomycetes</taxon>
        <taxon>Agaricomycetidae</taxon>
        <taxon>Boletales</taxon>
        <taxon>Suillineae</taxon>
        <taxon>Suillaceae</taxon>
        <taxon>Suillus</taxon>
    </lineage>
</organism>